<proteinExistence type="predicted"/>
<gene>
    <name evidence="2" type="ORF">FN846DRAFT_788926</name>
</gene>
<keyword evidence="3" id="KW-1185">Reference proteome</keyword>
<sequence>MGGGAPGSSKHVAVIKLRRRPKLARELEGKRFHHTDPIFDDLKRIGGKGSGTVVVLDEDTDEVVFIAKITEYQDMTRDDLATFNHVFTYFHRDQRLHLPVKTNHAMVNGQIRAIGWRACMETGQAVGTYAPSSTGRKNMDGWLKHLQGALEVHRIYANSFCNPAPNMYGSQVQQRAELGVPALGVDYDDGEHTFLYCSNLAYTLDDFENLGHPDNDVSTYTHGIGGNVNKATGRFAPFEEGYQMEGAFFYVADYGLLIDYDKIDGVVEQVWQGPKHVHGTVGGRIKEGFTRYGSSTQINDRLTAKVAKYQVDGEGIIVDDKEYAARCGKS</sequence>
<name>A0A5J5ECB5_9PEZI</name>
<dbReference type="Proteomes" id="UP000326924">
    <property type="component" value="Unassembled WGS sequence"/>
</dbReference>
<accession>A0A5J5ECB5</accession>
<comment type="caution">
    <text evidence="2">The sequence shown here is derived from an EMBL/GenBank/DDBJ whole genome shotgun (WGS) entry which is preliminary data.</text>
</comment>
<feature type="domain" description="Tet-like 2OG-Fe(II) oxygenase" evidence="1">
    <location>
        <begin position="80"/>
        <end position="281"/>
    </location>
</feature>
<dbReference type="InParanoid" id="A0A5J5ECB5"/>
<dbReference type="Pfam" id="PF20515">
    <property type="entry name" value="2OG-FeII_Oxy_6"/>
    <property type="match status" value="1"/>
</dbReference>
<dbReference type="EMBL" id="VXIS01000630">
    <property type="protein sequence ID" value="KAA8892696.1"/>
    <property type="molecule type" value="Genomic_DNA"/>
</dbReference>
<protein>
    <recommendedName>
        <fullName evidence="1">Tet-like 2OG-Fe(II) oxygenase domain-containing protein</fullName>
    </recommendedName>
</protein>
<evidence type="ECO:0000259" key="1">
    <source>
        <dbReference type="Pfam" id="PF20515"/>
    </source>
</evidence>
<reference evidence="2 3" key="1">
    <citation type="submission" date="2019-09" db="EMBL/GenBank/DDBJ databases">
        <title>Draft genome of the ectomycorrhizal ascomycete Sphaerosporella brunnea.</title>
        <authorList>
            <consortium name="DOE Joint Genome Institute"/>
            <person name="Benucci G.M."/>
            <person name="Marozzi G."/>
            <person name="Antonielli L."/>
            <person name="Sanchez S."/>
            <person name="Marco P."/>
            <person name="Wang X."/>
            <person name="Falini L.B."/>
            <person name="Barry K."/>
            <person name="Haridas S."/>
            <person name="Lipzen A."/>
            <person name="Labutti K."/>
            <person name="Grigoriev I.V."/>
            <person name="Murat C."/>
            <person name="Martin F."/>
            <person name="Albertini E."/>
            <person name="Donnini D."/>
            <person name="Bonito G."/>
        </authorList>
    </citation>
    <scope>NUCLEOTIDE SEQUENCE [LARGE SCALE GENOMIC DNA]</scope>
    <source>
        <strain evidence="2 3">Sb_GMNB300</strain>
    </source>
</reference>
<organism evidence="2 3">
    <name type="scientific">Sphaerosporella brunnea</name>
    <dbReference type="NCBI Taxonomy" id="1250544"/>
    <lineage>
        <taxon>Eukaryota</taxon>
        <taxon>Fungi</taxon>
        <taxon>Dikarya</taxon>
        <taxon>Ascomycota</taxon>
        <taxon>Pezizomycotina</taxon>
        <taxon>Pezizomycetes</taxon>
        <taxon>Pezizales</taxon>
        <taxon>Pyronemataceae</taxon>
        <taxon>Sphaerosporella</taxon>
    </lineage>
</organism>
<evidence type="ECO:0000313" key="3">
    <source>
        <dbReference type="Proteomes" id="UP000326924"/>
    </source>
</evidence>
<dbReference type="OrthoDB" id="3132747at2759"/>
<evidence type="ECO:0000313" key="2">
    <source>
        <dbReference type="EMBL" id="KAA8892696.1"/>
    </source>
</evidence>
<dbReference type="AlphaFoldDB" id="A0A5J5ECB5"/>
<dbReference type="InterPro" id="IPR046798">
    <property type="entry name" value="2OG-FeII_Oxy_6"/>
</dbReference>